<evidence type="ECO:0000313" key="2">
    <source>
        <dbReference type="EMBL" id="QEA06898.1"/>
    </source>
</evidence>
<dbReference type="SUPFAM" id="SSF53850">
    <property type="entry name" value="Periplasmic binding protein-like II"/>
    <property type="match status" value="1"/>
</dbReference>
<evidence type="ECO:0000259" key="1">
    <source>
        <dbReference type="Pfam" id="PF04069"/>
    </source>
</evidence>
<protein>
    <recommendedName>
        <fullName evidence="1">ABC-type glycine betaine transport system substrate-binding domain-containing protein</fullName>
    </recommendedName>
</protein>
<accession>A0A5B8RGB0</accession>
<organism evidence="2">
    <name type="scientific">uncultured organism</name>
    <dbReference type="NCBI Taxonomy" id="155900"/>
    <lineage>
        <taxon>unclassified sequences</taxon>
        <taxon>environmental samples</taxon>
    </lineage>
</organism>
<dbReference type="AlphaFoldDB" id="A0A5B8RGB0"/>
<dbReference type="Gene3D" id="3.40.190.100">
    <property type="entry name" value="Glycine betaine-binding periplasmic protein, domain 2"/>
    <property type="match status" value="1"/>
</dbReference>
<dbReference type="InterPro" id="IPR007210">
    <property type="entry name" value="ABC_Gly_betaine_transp_sub-bd"/>
</dbReference>
<feature type="domain" description="ABC-type glycine betaine transport system substrate-binding" evidence="1">
    <location>
        <begin position="36"/>
        <end position="288"/>
    </location>
</feature>
<proteinExistence type="predicted"/>
<gene>
    <name evidence="2" type="ORF">KBTEX_03240</name>
</gene>
<dbReference type="EMBL" id="MN079181">
    <property type="protein sequence ID" value="QEA06898.1"/>
    <property type="molecule type" value="Genomic_DNA"/>
</dbReference>
<dbReference type="GO" id="GO:0022857">
    <property type="term" value="F:transmembrane transporter activity"/>
    <property type="evidence" value="ECO:0007669"/>
    <property type="project" value="InterPro"/>
</dbReference>
<reference evidence="2" key="1">
    <citation type="submission" date="2019-06" db="EMBL/GenBank/DDBJ databases">
        <authorList>
            <person name="Murdoch R.W."/>
            <person name="Fathepure B."/>
        </authorList>
    </citation>
    <scope>NUCLEOTIDE SEQUENCE</scope>
</reference>
<name>A0A5B8RGB0_9ZZZZ</name>
<sequence length="318" mass="34964">MIHHNNRRLRAALITIIVAAVTALAPLGASAQQQAPIRFAIQTWPGVTVKTEVARQILDAMGYPSTLQELSPQFVYQGIRTGDVDVSLGAWMPAHKDMVQPLLDDGVAVKYAANLEGAVQGLAVPSYVYEQGIHSVEDLVANGDAFNHKIYAIGSGAAMTRAFQDAVKDDYMGLGDWSVVPSSVAGMLAQVKRKTGRKEAIVFHGWKPHWMDIAYDIRFLEADPEGRLAGMKTTVYTIVATGWPGDHAQPARFLRQFNVPTDAQSLWIDRYNRQDQPVDEVATTWIRENMDLVGQWVDGVRTPDGTPGIEAVRAHFSD</sequence>
<dbReference type="Pfam" id="PF04069">
    <property type="entry name" value="OpuAC"/>
    <property type="match status" value="1"/>
</dbReference>
<dbReference type="Gene3D" id="3.40.190.10">
    <property type="entry name" value="Periplasmic binding protein-like II"/>
    <property type="match status" value="1"/>
</dbReference>